<proteinExistence type="predicted"/>
<dbReference type="InterPro" id="IPR001296">
    <property type="entry name" value="Glyco_trans_1"/>
</dbReference>
<keyword evidence="1" id="KW-0808">Transferase</keyword>
<dbReference type="PANTHER" id="PTHR46401">
    <property type="entry name" value="GLYCOSYLTRANSFERASE WBBK-RELATED"/>
    <property type="match status" value="1"/>
</dbReference>
<organism evidence="4 5">
    <name type="scientific">candidate division MSBL1 archaeon SCGC-AAA382M17</name>
    <dbReference type="NCBI Taxonomy" id="1698284"/>
    <lineage>
        <taxon>Archaea</taxon>
        <taxon>Methanobacteriati</taxon>
        <taxon>Methanobacteriota</taxon>
        <taxon>candidate division MSBL1</taxon>
    </lineage>
</organism>
<reference evidence="4 5" key="1">
    <citation type="journal article" date="2016" name="Sci. Rep.">
        <title>Metabolic traits of an uncultured archaeal lineage -MSBL1- from brine pools of the Red Sea.</title>
        <authorList>
            <person name="Mwirichia R."/>
            <person name="Alam I."/>
            <person name="Rashid M."/>
            <person name="Vinu M."/>
            <person name="Ba-Alawi W."/>
            <person name="Anthony Kamau A."/>
            <person name="Kamanda Ngugi D."/>
            <person name="Goker M."/>
            <person name="Klenk H.P."/>
            <person name="Bajic V."/>
            <person name="Stingl U."/>
        </authorList>
    </citation>
    <scope>NUCLEOTIDE SEQUENCE [LARGE SCALE GENOMIC DNA]</scope>
    <source>
        <strain evidence="4">SCGC-AAA382M17</strain>
    </source>
</reference>
<evidence type="ECO:0000259" key="2">
    <source>
        <dbReference type="Pfam" id="PF00534"/>
    </source>
</evidence>
<evidence type="ECO:0008006" key="6">
    <source>
        <dbReference type="Google" id="ProtNLM"/>
    </source>
</evidence>
<dbReference type="InterPro" id="IPR028098">
    <property type="entry name" value="Glyco_trans_4-like_N"/>
</dbReference>
<dbReference type="Pfam" id="PF00534">
    <property type="entry name" value="Glycos_transf_1"/>
    <property type="match status" value="1"/>
</dbReference>
<evidence type="ECO:0000313" key="4">
    <source>
        <dbReference type="EMBL" id="KXB08104.1"/>
    </source>
</evidence>
<dbReference type="Proteomes" id="UP000070633">
    <property type="component" value="Unassembled WGS sequence"/>
</dbReference>
<dbReference type="SUPFAM" id="SSF53756">
    <property type="entry name" value="UDP-Glycosyltransferase/glycogen phosphorylase"/>
    <property type="match status" value="1"/>
</dbReference>
<dbReference type="Gene3D" id="3.40.50.2000">
    <property type="entry name" value="Glycogen Phosphorylase B"/>
    <property type="match status" value="2"/>
</dbReference>
<dbReference type="Pfam" id="PF13439">
    <property type="entry name" value="Glyco_transf_4"/>
    <property type="match status" value="1"/>
</dbReference>
<keyword evidence="5" id="KW-1185">Reference proteome</keyword>
<dbReference type="PANTHER" id="PTHR46401:SF2">
    <property type="entry name" value="GLYCOSYLTRANSFERASE WBBK-RELATED"/>
    <property type="match status" value="1"/>
</dbReference>
<gene>
    <name evidence="4" type="ORF">AKJ55_01440</name>
</gene>
<evidence type="ECO:0000256" key="1">
    <source>
        <dbReference type="ARBA" id="ARBA00022679"/>
    </source>
</evidence>
<comment type="caution">
    <text evidence="4">The sequence shown here is derived from an EMBL/GenBank/DDBJ whole genome shotgun (WGS) entry which is preliminary data.</text>
</comment>
<feature type="non-terminal residue" evidence="4">
    <location>
        <position position="1"/>
    </location>
</feature>
<feature type="domain" description="Glycosyltransferase subfamily 4-like N-terminal" evidence="3">
    <location>
        <begin position="56"/>
        <end position="201"/>
    </location>
</feature>
<name>A0ABR5TK19_9EURY</name>
<evidence type="ECO:0000313" key="5">
    <source>
        <dbReference type="Proteomes" id="UP000070633"/>
    </source>
</evidence>
<accession>A0ABR5TK19</accession>
<sequence>SKFRKSLKPTNTVSAPICSDIGKKIKPLTYNMRIKNTILRNNMKVGIDQKSLANPSGIGAYAREICKHMDKNEVEIFKIPSSSQFRKNSANLMFDRIKTRFLEPILFTIEAKNKKLDLVHTLSETSIFEIDKPLITTIHDLTKFFYPNSKIPFLDQVAMKRKISLSDYFITPSSSTKKDLIRFFGLQREKIKVIPLGVDREFFNPKNKENCPNMEYSTKKPYILFLGDLIPRKNLLSLIKAFSILKNRKVQLVIGGGERCGGEYKSKLIALADNLNIKERIEFLGYVTKKRLPYLYSNAEVFVYPSLYEGFGIPLLEAMACGTPVITSSISSLPEVIGNAGMMIDPHDIEGLSEAIHKVIKSDTLQRKMKRKGMKRAKRFSWEKTAKKTFQVYNKVIYNR</sequence>
<protein>
    <recommendedName>
        <fullName evidence="6">Glycosyl transferase family 1 domain-containing protein</fullName>
    </recommendedName>
</protein>
<feature type="domain" description="Glycosyl transferase family 1" evidence="2">
    <location>
        <begin position="218"/>
        <end position="375"/>
    </location>
</feature>
<dbReference type="EMBL" id="LHYI01000031">
    <property type="protein sequence ID" value="KXB08104.1"/>
    <property type="molecule type" value="Genomic_DNA"/>
</dbReference>
<evidence type="ECO:0000259" key="3">
    <source>
        <dbReference type="Pfam" id="PF13439"/>
    </source>
</evidence>
<dbReference type="CDD" id="cd03809">
    <property type="entry name" value="GT4_MtfB-like"/>
    <property type="match status" value="1"/>
</dbReference>